<accession>A0ABQ3KCV5</accession>
<gene>
    <name evidence="1" type="ORF">GCM10017783_26210</name>
</gene>
<name>A0ABQ3KCV5_9DEIO</name>
<keyword evidence="2" id="KW-1185">Reference proteome</keyword>
<dbReference type="EMBL" id="BNAL01000082">
    <property type="protein sequence ID" value="GHG13272.1"/>
    <property type="molecule type" value="Genomic_DNA"/>
</dbReference>
<evidence type="ECO:0000313" key="2">
    <source>
        <dbReference type="Proteomes" id="UP000632154"/>
    </source>
</evidence>
<sequence length="107" mass="12315">MDAEMVQYMDSSLQRGHRAAGRELPDHLNVKQCAAFYIQDEICPTDSIWQAEPRGIYLNPAARWPENDGRRVHCWTAFLSGNWTLHLQLHHAATDSMEARSRPQNIL</sequence>
<reference evidence="2" key="1">
    <citation type="journal article" date="2019" name="Int. J. Syst. Evol. Microbiol.">
        <title>The Global Catalogue of Microorganisms (GCM) 10K type strain sequencing project: providing services to taxonomists for standard genome sequencing and annotation.</title>
        <authorList>
            <consortium name="The Broad Institute Genomics Platform"/>
            <consortium name="The Broad Institute Genome Sequencing Center for Infectious Disease"/>
            <person name="Wu L."/>
            <person name="Ma J."/>
        </authorList>
    </citation>
    <scope>NUCLEOTIDE SEQUENCE [LARGE SCALE GENOMIC DNA]</scope>
    <source>
        <strain evidence="2">CGMCC 1.18439</strain>
    </source>
</reference>
<dbReference type="Proteomes" id="UP000632154">
    <property type="component" value="Unassembled WGS sequence"/>
</dbReference>
<organism evidence="1 2">
    <name type="scientific">Deinococcus piscis</name>
    <dbReference type="NCBI Taxonomy" id="394230"/>
    <lineage>
        <taxon>Bacteria</taxon>
        <taxon>Thermotogati</taxon>
        <taxon>Deinococcota</taxon>
        <taxon>Deinococci</taxon>
        <taxon>Deinococcales</taxon>
        <taxon>Deinococcaceae</taxon>
        <taxon>Deinococcus</taxon>
    </lineage>
</organism>
<protein>
    <submittedName>
        <fullName evidence="1">Uncharacterized protein</fullName>
    </submittedName>
</protein>
<evidence type="ECO:0000313" key="1">
    <source>
        <dbReference type="EMBL" id="GHG13272.1"/>
    </source>
</evidence>
<proteinExistence type="predicted"/>
<comment type="caution">
    <text evidence="1">The sequence shown here is derived from an EMBL/GenBank/DDBJ whole genome shotgun (WGS) entry which is preliminary data.</text>
</comment>